<keyword evidence="3" id="KW-0808">Transferase</keyword>
<keyword evidence="2" id="KW-0328">Glycosyltransferase</keyword>
<proteinExistence type="predicted"/>
<comment type="subcellular location">
    <subcellularLocation>
        <location evidence="1">Membrane</location>
        <topology evidence="1">Single-pass type II membrane protein</topology>
    </subcellularLocation>
</comment>
<dbReference type="AlphaFoldDB" id="A0A6J1CAJ7"/>
<dbReference type="GO" id="GO:0016020">
    <property type="term" value="C:membrane"/>
    <property type="evidence" value="ECO:0007669"/>
    <property type="project" value="UniProtKB-SubCell"/>
</dbReference>
<feature type="transmembrane region" description="Helical" evidence="6">
    <location>
        <begin position="26"/>
        <end position="46"/>
    </location>
</feature>
<reference evidence="8" key="1">
    <citation type="submission" date="2025-08" db="UniProtKB">
        <authorList>
            <consortium name="RefSeq"/>
        </authorList>
    </citation>
    <scope>IDENTIFICATION</scope>
    <source>
        <strain evidence="8">OHB3-1</strain>
    </source>
</reference>
<keyword evidence="7" id="KW-1185">Reference proteome</keyword>
<dbReference type="RefSeq" id="XP_022137518.1">
    <property type="nucleotide sequence ID" value="XM_022281826.1"/>
</dbReference>
<dbReference type="OrthoDB" id="191334at2759"/>
<dbReference type="Pfam" id="PF02485">
    <property type="entry name" value="Branch"/>
    <property type="match status" value="1"/>
</dbReference>
<organism evidence="7 8">
    <name type="scientific">Momordica charantia</name>
    <name type="common">Bitter gourd</name>
    <name type="synonym">Balsam pear</name>
    <dbReference type="NCBI Taxonomy" id="3673"/>
    <lineage>
        <taxon>Eukaryota</taxon>
        <taxon>Viridiplantae</taxon>
        <taxon>Streptophyta</taxon>
        <taxon>Embryophyta</taxon>
        <taxon>Tracheophyta</taxon>
        <taxon>Spermatophyta</taxon>
        <taxon>Magnoliopsida</taxon>
        <taxon>eudicotyledons</taxon>
        <taxon>Gunneridae</taxon>
        <taxon>Pentapetalae</taxon>
        <taxon>rosids</taxon>
        <taxon>fabids</taxon>
        <taxon>Cucurbitales</taxon>
        <taxon>Cucurbitaceae</taxon>
        <taxon>Momordiceae</taxon>
        <taxon>Momordica</taxon>
    </lineage>
</organism>
<keyword evidence="6" id="KW-0812">Transmembrane</keyword>
<dbReference type="PANTHER" id="PTHR31042:SF20">
    <property type="entry name" value="CORE-2_I-BRANCHING BETA-1,6-N-ACETYLGLUCOSAMINYLTRANSFERASE FAMILY PROTEIN"/>
    <property type="match status" value="1"/>
</dbReference>
<dbReference type="PANTHER" id="PTHR31042">
    <property type="entry name" value="CORE-2/I-BRANCHING BETA-1,6-N-ACETYLGLUCOSAMINYLTRANSFERASE FAMILY PROTEIN-RELATED"/>
    <property type="match status" value="1"/>
</dbReference>
<keyword evidence="5" id="KW-0325">Glycoprotein</keyword>
<evidence type="ECO:0000256" key="2">
    <source>
        <dbReference type="ARBA" id="ARBA00022676"/>
    </source>
</evidence>
<evidence type="ECO:0000256" key="4">
    <source>
        <dbReference type="ARBA" id="ARBA00023136"/>
    </source>
</evidence>
<evidence type="ECO:0000256" key="6">
    <source>
        <dbReference type="SAM" id="Phobius"/>
    </source>
</evidence>
<dbReference type="KEGG" id="mcha:111008944"/>
<evidence type="ECO:0000256" key="5">
    <source>
        <dbReference type="ARBA" id="ARBA00023180"/>
    </source>
</evidence>
<dbReference type="Proteomes" id="UP000504603">
    <property type="component" value="Unplaced"/>
</dbReference>
<sequence length="398" mass="45861">MKMGNEQNKKHISVIPNSPSSHLSQIFHFLFLLIGFSFGIAISLNIKSFSSFTFHLRNFSLLTQPPPPPLQLQPPPPPVDCKTNCFIDPNVEPPLMHTMNDDEVFWRASMVPLIKEFPYERVPKVAFMFLVKGALPLAPLWEMFFKGHQPLFSIYVHTHPSYNVSSSLPLSSVFHGRRIPSQAVEWGRPSMIHAERRLLANALLDFSNQRFVLLSESCIPLYNFTTIYNYLINSEYSFVSSYDDPRKIGRGRYNRRMFPAVTLADWRKGSQWFEADRAAALDIASDRTYYPVFRDHCAPPCYTDEHYIPTLLNIVSPDRSSNRSITWVDWSKNGPHPGRFGRRQVSVELLNRIRFGFNCTYNDANDTVSLCFLFARKFMPDSLQPLLKIWTSLLQGLL</sequence>
<dbReference type="InterPro" id="IPR044174">
    <property type="entry name" value="BC10-like"/>
</dbReference>
<dbReference type="InterPro" id="IPR003406">
    <property type="entry name" value="Glyco_trans_14"/>
</dbReference>
<evidence type="ECO:0000256" key="3">
    <source>
        <dbReference type="ARBA" id="ARBA00022679"/>
    </source>
</evidence>
<evidence type="ECO:0000256" key="1">
    <source>
        <dbReference type="ARBA" id="ARBA00004606"/>
    </source>
</evidence>
<evidence type="ECO:0000313" key="7">
    <source>
        <dbReference type="Proteomes" id="UP000504603"/>
    </source>
</evidence>
<evidence type="ECO:0000313" key="8">
    <source>
        <dbReference type="RefSeq" id="XP_022137518.1"/>
    </source>
</evidence>
<protein>
    <submittedName>
        <fullName evidence="8">Uncharacterized protein LOC111008944</fullName>
    </submittedName>
</protein>
<gene>
    <name evidence="8" type="primary">LOC111008944</name>
</gene>
<dbReference type="GeneID" id="111008944"/>
<keyword evidence="4 6" id="KW-0472">Membrane</keyword>
<dbReference type="GO" id="GO:0016757">
    <property type="term" value="F:glycosyltransferase activity"/>
    <property type="evidence" value="ECO:0007669"/>
    <property type="project" value="UniProtKB-KW"/>
</dbReference>
<name>A0A6J1CAJ7_MOMCH</name>
<keyword evidence="6" id="KW-1133">Transmembrane helix</keyword>
<accession>A0A6J1CAJ7</accession>